<comment type="function">
    <text evidence="6">Aminotransferase that catalyzes the conversion of aromatic amino acids and 2-oxoglutarate into corresponding aromatic oxo acids and L-glutamate.</text>
</comment>
<dbReference type="EMBL" id="QEKW01000006">
    <property type="protein sequence ID" value="PVZ09498.1"/>
    <property type="molecule type" value="Genomic_DNA"/>
</dbReference>
<dbReference type="InterPro" id="IPR050106">
    <property type="entry name" value="HistidinolP_aminotransfase"/>
</dbReference>
<evidence type="ECO:0000256" key="2">
    <source>
        <dbReference type="ARBA" id="ARBA00011738"/>
    </source>
</evidence>
<dbReference type="InterPro" id="IPR005861">
    <property type="entry name" value="HisP_aminotrans"/>
</dbReference>
<feature type="domain" description="Aminotransferase class I/classII large" evidence="7">
    <location>
        <begin position="28"/>
        <end position="345"/>
    </location>
</feature>
<evidence type="ECO:0000256" key="6">
    <source>
        <dbReference type="HAMAP-Rule" id="MF_01513"/>
    </source>
</evidence>
<evidence type="ECO:0000259" key="7">
    <source>
        <dbReference type="Pfam" id="PF00155"/>
    </source>
</evidence>
<comment type="catalytic activity">
    <reaction evidence="6">
        <text>an aromatic L-alpha-amino acid + 2-oxoglutarate = an aromatic oxo-acid + L-glutamate</text>
        <dbReference type="Rhea" id="RHEA:17533"/>
        <dbReference type="ChEBI" id="CHEBI:16810"/>
        <dbReference type="ChEBI" id="CHEBI:29985"/>
        <dbReference type="ChEBI" id="CHEBI:73309"/>
        <dbReference type="ChEBI" id="CHEBI:84824"/>
        <dbReference type="EC" id="2.6.1.57"/>
    </reaction>
</comment>
<dbReference type="Gene3D" id="3.40.640.10">
    <property type="entry name" value="Type I PLP-dependent aspartate aminotransferase-like (Major domain)"/>
    <property type="match status" value="1"/>
</dbReference>
<comment type="cofactor">
    <cofactor evidence="1 6">
        <name>pyridoxal 5'-phosphate</name>
        <dbReference type="ChEBI" id="CHEBI:597326"/>
    </cofactor>
</comment>
<dbReference type="InterPro" id="IPR015421">
    <property type="entry name" value="PyrdxlP-dep_Trfase_major"/>
</dbReference>
<protein>
    <recommendedName>
        <fullName evidence="6">Aromatic amino acid aminotransferase</fullName>
        <shortName evidence="6">ArAT</shortName>
        <ecNumber evidence="6">2.6.1.57</ecNumber>
    </recommendedName>
</protein>
<evidence type="ECO:0000256" key="3">
    <source>
        <dbReference type="ARBA" id="ARBA00022576"/>
    </source>
</evidence>
<sequence>MVGVPVRLRDDLAALPTYVAGRTVPGAVKLASNEMPLPPLPAVLDAVDRAAQAGNRYPDIAVTTLTARLAEHHGVDPARIAVGCGSVALCGQLVQALCAPGDEVVFAWRSFEAYPIVALAGHARAVRVPLTPGHVHDLDAMADAVTERTRLVFVCNPNNPTGTAVDEDALRTFLARIPDDVLVVLDEAYREFVSDPAVPDGLALAAELDNVCVLRTFSKAHRLAGLRVGYAVAPPELAAALRGVAVPFAVSAVAQAAALAALDHLDELHADCAGAVTEVARMTSELRSLGYEVPPSQSNFVWLPLGERAAEFAEHALENKVVVRAFAGDGVRVSAGTAEEVDLFLAAAGSFPR</sequence>
<evidence type="ECO:0000313" key="8">
    <source>
        <dbReference type="EMBL" id="PVZ09498.1"/>
    </source>
</evidence>
<proteinExistence type="inferred from homology"/>
<dbReference type="AlphaFoldDB" id="A0A2U1FBE9"/>
<dbReference type="CDD" id="cd00609">
    <property type="entry name" value="AAT_like"/>
    <property type="match status" value="1"/>
</dbReference>
<dbReference type="PANTHER" id="PTHR43643">
    <property type="entry name" value="HISTIDINOL-PHOSPHATE AMINOTRANSFERASE 2"/>
    <property type="match status" value="1"/>
</dbReference>
<dbReference type="InterPro" id="IPR024892">
    <property type="entry name" value="ArAT"/>
</dbReference>
<keyword evidence="4 6" id="KW-0808">Transferase</keyword>
<dbReference type="PANTHER" id="PTHR43643:SF3">
    <property type="entry name" value="HISTIDINOL-PHOSPHATE AMINOTRANSFERASE"/>
    <property type="match status" value="1"/>
</dbReference>
<dbReference type="GO" id="GO:0030170">
    <property type="term" value="F:pyridoxal phosphate binding"/>
    <property type="evidence" value="ECO:0007669"/>
    <property type="project" value="UniProtKB-UniRule"/>
</dbReference>
<dbReference type="InterPro" id="IPR015424">
    <property type="entry name" value="PyrdxlP-dep_Trfase"/>
</dbReference>
<keyword evidence="3 6" id="KW-0032">Aminotransferase</keyword>
<comment type="caution">
    <text evidence="8">The sequence shown here is derived from an EMBL/GenBank/DDBJ whole genome shotgun (WGS) entry which is preliminary data.</text>
</comment>
<name>A0A2U1FBE9_9PSEU</name>
<dbReference type="HAMAP" id="MF_01513">
    <property type="entry name" value="Phe_aminotrans_2"/>
    <property type="match status" value="1"/>
</dbReference>
<evidence type="ECO:0000256" key="1">
    <source>
        <dbReference type="ARBA" id="ARBA00001933"/>
    </source>
</evidence>
<reference evidence="8 9" key="1">
    <citation type="submission" date="2018-04" db="EMBL/GenBank/DDBJ databases">
        <title>Genomic Encyclopedia of Type Strains, Phase IV (KMG-IV): sequencing the most valuable type-strain genomes for metagenomic binning, comparative biology and taxonomic classification.</title>
        <authorList>
            <person name="Goeker M."/>
        </authorList>
    </citation>
    <scope>NUCLEOTIDE SEQUENCE [LARGE SCALE GENOMIC DNA]</scope>
    <source>
        <strain evidence="8 9">DSM 45771</strain>
    </source>
</reference>
<dbReference type="NCBIfam" id="TIGR01141">
    <property type="entry name" value="hisC"/>
    <property type="match status" value="1"/>
</dbReference>
<organism evidence="8 9">
    <name type="scientific">Actinomycetospora cinnamomea</name>
    <dbReference type="NCBI Taxonomy" id="663609"/>
    <lineage>
        <taxon>Bacteria</taxon>
        <taxon>Bacillati</taxon>
        <taxon>Actinomycetota</taxon>
        <taxon>Actinomycetes</taxon>
        <taxon>Pseudonocardiales</taxon>
        <taxon>Pseudonocardiaceae</taxon>
        <taxon>Actinomycetospora</taxon>
    </lineage>
</organism>
<dbReference type="Gene3D" id="3.90.1150.10">
    <property type="entry name" value="Aspartate Aminotransferase, domain 1"/>
    <property type="match status" value="1"/>
</dbReference>
<evidence type="ECO:0000313" key="9">
    <source>
        <dbReference type="Proteomes" id="UP000245639"/>
    </source>
</evidence>
<keyword evidence="5 6" id="KW-0663">Pyridoxal phosphate</keyword>
<dbReference type="GO" id="GO:0004400">
    <property type="term" value="F:histidinol-phosphate transaminase activity"/>
    <property type="evidence" value="ECO:0007669"/>
    <property type="project" value="InterPro"/>
</dbReference>
<comment type="similarity">
    <text evidence="6">Belongs to the class-II pyridoxal-phosphate-dependent aminotransferase family.</text>
</comment>
<dbReference type="InterPro" id="IPR004839">
    <property type="entry name" value="Aminotransferase_I/II_large"/>
</dbReference>
<comment type="subunit">
    <text evidence="2 6">Homodimer.</text>
</comment>
<feature type="modified residue" description="N6-(pyridoxal phosphate)lysine" evidence="6">
    <location>
        <position position="219"/>
    </location>
</feature>
<accession>A0A2U1FBE9</accession>
<keyword evidence="9" id="KW-1185">Reference proteome</keyword>
<evidence type="ECO:0000256" key="4">
    <source>
        <dbReference type="ARBA" id="ARBA00022679"/>
    </source>
</evidence>
<dbReference type="HAMAP" id="MF_01023">
    <property type="entry name" value="HisC_aminotrans_2"/>
    <property type="match status" value="1"/>
</dbReference>
<dbReference type="EC" id="2.6.1.57" evidence="6"/>
<dbReference type="Proteomes" id="UP000245639">
    <property type="component" value="Unassembled WGS sequence"/>
</dbReference>
<dbReference type="InterPro" id="IPR015422">
    <property type="entry name" value="PyrdxlP-dep_Trfase_small"/>
</dbReference>
<dbReference type="NCBIfam" id="NF002878">
    <property type="entry name" value="PRK03321.1"/>
    <property type="match status" value="1"/>
</dbReference>
<gene>
    <name evidence="6" type="primary">pat</name>
    <name evidence="8" type="ORF">C8D89_106161</name>
</gene>
<dbReference type="GO" id="GO:0008793">
    <property type="term" value="F:aromatic-amino-acid transaminase activity"/>
    <property type="evidence" value="ECO:0007669"/>
    <property type="project" value="UniProtKB-UniRule"/>
</dbReference>
<dbReference type="SUPFAM" id="SSF53383">
    <property type="entry name" value="PLP-dependent transferases"/>
    <property type="match status" value="1"/>
</dbReference>
<dbReference type="Pfam" id="PF00155">
    <property type="entry name" value="Aminotran_1_2"/>
    <property type="match status" value="1"/>
</dbReference>
<dbReference type="GO" id="GO:0000105">
    <property type="term" value="P:L-histidine biosynthetic process"/>
    <property type="evidence" value="ECO:0007669"/>
    <property type="project" value="InterPro"/>
</dbReference>
<evidence type="ECO:0000256" key="5">
    <source>
        <dbReference type="ARBA" id="ARBA00022898"/>
    </source>
</evidence>